<keyword evidence="1 2" id="KW-0539">Nucleus</keyword>
<evidence type="ECO:0000256" key="3">
    <source>
        <dbReference type="SAM" id="MobiDB-lite"/>
    </source>
</evidence>
<keyword evidence="1 2" id="KW-0238">DNA-binding</keyword>
<comment type="subcellular location">
    <subcellularLocation>
        <location evidence="1 2">Nucleus</location>
    </subcellularLocation>
</comment>
<dbReference type="SUPFAM" id="SSF46689">
    <property type="entry name" value="Homeodomain-like"/>
    <property type="match status" value="1"/>
</dbReference>
<evidence type="ECO:0000256" key="1">
    <source>
        <dbReference type="PROSITE-ProRule" id="PRU00108"/>
    </source>
</evidence>
<feature type="region of interest" description="Disordered" evidence="3">
    <location>
        <begin position="290"/>
        <end position="454"/>
    </location>
</feature>
<feature type="compositionally biased region" description="Low complexity" evidence="3">
    <location>
        <begin position="361"/>
        <end position="404"/>
    </location>
</feature>
<keyword evidence="1 2" id="KW-0371">Homeobox</keyword>
<evidence type="ECO:0000313" key="6">
    <source>
        <dbReference type="Proteomes" id="UP000077266"/>
    </source>
</evidence>
<feature type="region of interest" description="Disordered" evidence="3">
    <location>
        <begin position="239"/>
        <end position="263"/>
    </location>
</feature>
<evidence type="ECO:0000256" key="2">
    <source>
        <dbReference type="RuleBase" id="RU000682"/>
    </source>
</evidence>
<organism evidence="5 6">
    <name type="scientific">Exidia glandulosa HHB12029</name>
    <dbReference type="NCBI Taxonomy" id="1314781"/>
    <lineage>
        <taxon>Eukaryota</taxon>
        <taxon>Fungi</taxon>
        <taxon>Dikarya</taxon>
        <taxon>Basidiomycota</taxon>
        <taxon>Agaricomycotina</taxon>
        <taxon>Agaricomycetes</taxon>
        <taxon>Auriculariales</taxon>
        <taxon>Exidiaceae</taxon>
        <taxon>Exidia</taxon>
    </lineage>
</organism>
<dbReference type="OrthoDB" id="6159439at2759"/>
<gene>
    <name evidence="5" type="ORF">EXIGLDRAFT_831784</name>
</gene>
<dbReference type="Gene3D" id="1.10.10.60">
    <property type="entry name" value="Homeodomain-like"/>
    <property type="match status" value="1"/>
</dbReference>
<accession>A0A165MAW8</accession>
<dbReference type="SMART" id="SM00389">
    <property type="entry name" value="HOX"/>
    <property type="match status" value="1"/>
</dbReference>
<proteinExistence type="predicted"/>
<sequence>MAAPPQPMMLSATSQLLNKLSSWLDAHDSPQPTSHRSCYDPRLELPSPCAIIDAIKATGVSQSVSQNLSDLYISSATRLALSTEEEYRLALHDLDESHTILCPQPTADLGLRLCTLSSKVRDTFTRIFQRKTRAMVDHLVNLARTAAKSGKQSASSLIVDYAAVLEFAFSQSPKPSPADKALLARVTGRSLKQVSVWFQNRRTRTKAGVTSRKPGPQTLEELGEKLRENQRLEAEFRARQKIEDDSGNESHDSGYASADSRSTSIASVQDITNMLKGFHIGCDNDVVRKTKSSVSARKGSGPENVDSRRPPVRPKTLKPKRVSTQQSCALRASSSPEVVTPQGAAPQRAVARMPRRVATHPTSDAASPPTVSPSSSRPSGARVSAAVSTTAAANEAGAASSNKAARGRKKPALPTRRPKASKSTRGVQAASSSSSGSSLPSLSPSSSRSSSLSSDPFLDLFSSPTPFSASLPQTEPVYYTKNANGEFVPVTAPIVVRPQIAVPPPVHVGYPDLSLDLPSLFDHPSLGPVGPQMVAPDSDPRAFSSNILGSTMEPVITTEDFSALLELLSENAGDASTSGTSALDLSSAMPPLQGPPLNAGHDASSIASVLDPTSLTVLDYDFGSVVWPEFDETSWSQLLGLA</sequence>
<protein>
    <recommendedName>
        <fullName evidence="4">Homeobox domain-containing protein</fullName>
    </recommendedName>
</protein>
<dbReference type="Proteomes" id="UP000077266">
    <property type="component" value="Unassembled WGS sequence"/>
</dbReference>
<dbReference type="Pfam" id="PF00046">
    <property type="entry name" value="Homeodomain"/>
    <property type="match status" value="1"/>
</dbReference>
<feature type="domain" description="Homeobox" evidence="4">
    <location>
        <begin position="148"/>
        <end position="208"/>
    </location>
</feature>
<dbReference type="STRING" id="1314781.A0A165MAW8"/>
<feature type="compositionally biased region" description="Basic residues" evidence="3">
    <location>
        <begin position="405"/>
        <end position="422"/>
    </location>
</feature>
<dbReference type="InterPro" id="IPR001356">
    <property type="entry name" value="HD"/>
</dbReference>
<dbReference type="GO" id="GO:0005634">
    <property type="term" value="C:nucleus"/>
    <property type="evidence" value="ECO:0007669"/>
    <property type="project" value="UniProtKB-SubCell"/>
</dbReference>
<dbReference type="CDD" id="cd00086">
    <property type="entry name" value="homeodomain"/>
    <property type="match status" value="1"/>
</dbReference>
<feature type="compositionally biased region" description="Basic and acidic residues" evidence="3">
    <location>
        <begin position="239"/>
        <end position="252"/>
    </location>
</feature>
<feature type="compositionally biased region" description="Polar residues" evidence="3">
    <location>
        <begin position="322"/>
        <end position="337"/>
    </location>
</feature>
<feature type="compositionally biased region" description="Low complexity" evidence="3">
    <location>
        <begin position="431"/>
        <end position="454"/>
    </location>
</feature>
<dbReference type="PROSITE" id="PS50071">
    <property type="entry name" value="HOMEOBOX_2"/>
    <property type="match status" value="1"/>
</dbReference>
<dbReference type="InterPro" id="IPR009057">
    <property type="entry name" value="Homeodomain-like_sf"/>
</dbReference>
<dbReference type="InParanoid" id="A0A165MAW8"/>
<name>A0A165MAW8_EXIGL</name>
<dbReference type="AlphaFoldDB" id="A0A165MAW8"/>
<dbReference type="EMBL" id="KV425913">
    <property type="protein sequence ID" value="KZV99008.1"/>
    <property type="molecule type" value="Genomic_DNA"/>
</dbReference>
<evidence type="ECO:0000259" key="4">
    <source>
        <dbReference type="PROSITE" id="PS50071"/>
    </source>
</evidence>
<reference evidence="5 6" key="1">
    <citation type="journal article" date="2016" name="Mol. Biol. Evol.">
        <title>Comparative Genomics of Early-Diverging Mushroom-Forming Fungi Provides Insights into the Origins of Lignocellulose Decay Capabilities.</title>
        <authorList>
            <person name="Nagy L.G."/>
            <person name="Riley R."/>
            <person name="Tritt A."/>
            <person name="Adam C."/>
            <person name="Daum C."/>
            <person name="Floudas D."/>
            <person name="Sun H."/>
            <person name="Yadav J.S."/>
            <person name="Pangilinan J."/>
            <person name="Larsson K.H."/>
            <person name="Matsuura K."/>
            <person name="Barry K."/>
            <person name="Labutti K."/>
            <person name="Kuo R."/>
            <person name="Ohm R.A."/>
            <person name="Bhattacharya S.S."/>
            <person name="Shirouzu T."/>
            <person name="Yoshinaga Y."/>
            <person name="Martin F.M."/>
            <person name="Grigoriev I.V."/>
            <person name="Hibbett D.S."/>
        </authorList>
    </citation>
    <scope>NUCLEOTIDE SEQUENCE [LARGE SCALE GENOMIC DNA]</scope>
    <source>
        <strain evidence="5 6">HHB12029</strain>
    </source>
</reference>
<feature type="compositionally biased region" description="Basic residues" evidence="3">
    <location>
        <begin position="310"/>
        <end position="321"/>
    </location>
</feature>
<evidence type="ECO:0000313" key="5">
    <source>
        <dbReference type="EMBL" id="KZV99008.1"/>
    </source>
</evidence>
<dbReference type="GO" id="GO:0003677">
    <property type="term" value="F:DNA binding"/>
    <property type="evidence" value="ECO:0007669"/>
    <property type="project" value="UniProtKB-UniRule"/>
</dbReference>
<feature type="DNA-binding region" description="Homeobox" evidence="1">
    <location>
        <begin position="150"/>
        <end position="209"/>
    </location>
</feature>
<keyword evidence="6" id="KW-1185">Reference proteome</keyword>